<feature type="region of interest" description="Disordered" evidence="2">
    <location>
        <begin position="634"/>
        <end position="663"/>
    </location>
</feature>
<feature type="coiled-coil region" evidence="1">
    <location>
        <begin position="103"/>
        <end position="130"/>
    </location>
</feature>
<gene>
    <name evidence="4" type="ORF">ACFSUB_04060</name>
</gene>
<evidence type="ECO:0000256" key="2">
    <source>
        <dbReference type="SAM" id="MobiDB-lite"/>
    </source>
</evidence>
<evidence type="ECO:0000313" key="4">
    <source>
        <dbReference type="EMBL" id="MFD2704628.1"/>
    </source>
</evidence>
<evidence type="ECO:0008006" key="6">
    <source>
        <dbReference type="Google" id="ProtNLM"/>
    </source>
</evidence>
<evidence type="ECO:0000256" key="3">
    <source>
        <dbReference type="SAM" id="Phobius"/>
    </source>
</evidence>
<feature type="transmembrane region" description="Helical" evidence="3">
    <location>
        <begin position="415"/>
        <end position="434"/>
    </location>
</feature>
<proteinExistence type="predicted"/>
<keyword evidence="3" id="KW-0812">Transmembrane</keyword>
<keyword evidence="3" id="KW-0472">Membrane</keyword>
<dbReference type="Proteomes" id="UP001597520">
    <property type="component" value="Unassembled WGS sequence"/>
</dbReference>
<organism evidence="4 5">
    <name type="scientific">Salibacterium lacus</name>
    <dbReference type="NCBI Taxonomy" id="1898109"/>
    <lineage>
        <taxon>Bacteria</taxon>
        <taxon>Bacillati</taxon>
        <taxon>Bacillota</taxon>
        <taxon>Bacilli</taxon>
        <taxon>Bacillales</taxon>
        <taxon>Bacillaceae</taxon>
    </lineage>
</organism>
<dbReference type="EMBL" id="JBHUML010000002">
    <property type="protein sequence ID" value="MFD2704628.1"/>
    <property type="molecule type" value="Genomic_DNA"/>
</dbReference>
<feature type="transmembrane region" description="Helical" evidence="3">
    <location>
        <begin position="361"/>
        <end position="384"/>
    </location>
</feature>
<keyword evidence="5" id="KW-1185">Reference proteome</keyword>
<dbReference type="Gene3D" id="1.20.120.20">
    <property type="entry name" value="Apolipoprotein"/>
    <property type="match status" value="1"/>
</dbReference>
<keyword evidence="3" id="KW-1133">Transmembrane helix</keyword>
<keyword evidence="1" id="KW-0175">Coiled coil</keyword>
<reference evidence="5" key="1">
    <citation type="journal article" date="2019" name="Int. J. Syst. Evol. Microbiol.">
        <title>The Global Catalogue of Microorganisms (GCM) 10K type strain sequencing project: providing services to taxonomists for standard genome sequencing and annotation.</title>
        <authorList>
            <consortium name="The Broad Institute Genomics Platform"/>
            <consortium name="The Broad Institute Genome Sequencing Center for Infectious Disease"/>
            <person name="Wu L."/>
            <person name="Ma J."/>
        </authorList>
    </citation>
    <scope>NUCLEOTIDE SEQUENCE [LARGE SCALE GENOMIC DNA]</scope>
    <source>
        <strain evidence="5">KCTC 33792</strain>
    </source>
</reference>
<evidence type="ECO:0000256" key="1">
    <source>
        <dbReference type="SAM" id="Coils"/>
    </source>
</evidence>
<feature type="compositionally biased region" description="Gly residues" evidence="2">
    <location>
        <begin position="634"/>
        <end position="644"/>
    </location>
</feature>
<comment type="caution">
    <text evidence="4">The sequence shown here is derived from an EMBL/GenBank/DDBJ whole genome shotgun (WGS) entry which is preliminary data.</text>
</comment>
<name>A0ABW5SY35_9BACI</name>
<dbReference type="RefSeq" id="WP_380711905.1">
    <property type="nucleotide sequence ID" value="NZ_JBHUML010000002.1"/>
</dbReference>
<sequence>MAYDLTAHLRLRDSMSGKLRNVSKNARDVNRSMQKFNDTLGFTAEAMARVRRVGTIVSGVLAGIPATVGPATVSLFGLASSFSAAGAGAVGFGAVATSAIGNVIEKQEEISDLQDEINNASSASARADAQAELQQALEGVSGAQRGAIKSLTEFKSWWDDFVSGFEQPVFRVFREGLDLIRNTMEALKPSISETGRILGDFLARVNRSFQTDQVQSFFDYLNGTVSQGLNTILTVAGDLFVGFMEILKAFAPVSTDVGNGLENLTGKFRSWAAGLSESDGFQRFVEYARKNGPTLLDAIGNIVGFVRDLMGALAPLSSAVLQIITDFGKWLNTSDTAKQGLDMLADAGTFLKDNLGMVKTAIMTLIGAIAGIKIIGTIVTIVSAGIAIFRTLRTVLMAVRGAMLFVNLAMRMNPIGAIITLISGLVMAGIYLWNNWDEGRKAVKRLWSGIKSAFSKIWSKTKEIWQNVKESVSNAVTRVRFKILTMKKQIRNQFEKIWSKTKEIWNNVKQSISDALKTAGQKVSNFFDPLLGFISDVKGAWKSFTDMLSNFSMPEVNIPGSGMVQGAWNAVTGGGDSGTPGWHGMTNVPYNGFHARLHKGEMVVPRQEAKVLRGDGGAIGGMDDVSYRRNTGRPGGTTFGGSGGTAASYRGNTTAGGGSTSGTGNVNVSGNTFYVREEADIDKITKSLARELRTAEEGGA</sequence>
<accession>A0ABW5SY35</accession>
<evidence type="ECO:0000313" key="5">
    <source>
        <dbReference type="Proteomes" id="UP001597520"/>
    </source>
</evidence>
<dbReference type="Gene3D" id="1.20.1170.10">
    <property type="match status" value="1"/>
</dbReference>
<protein>
    <recommendedName>
        <fullName evidence="6">Phage tail tape measure protein</fullName>
    </recommendedName>
</protein>